<evidence type="ECO:0008006" key="4">
    <source>
        <dbReference type="Google" id="ProtNLM"/>
    </source>
</evidence>
<organism evidence="2 3">
    <name type="scientific">Hexamita inflata</name>
    <dbReference type="NCBI Taxonomy" id="28002"/>
    <lineage>
        <taxon>Eukaryota</taxon>
        <taxon>Metamonada</taxon>
        <taxon>Diplomonadida</taxon>
        <taxon>Hexamitidae</taxon>
        <taxon>Hexamitinae</taxon>
        <taxon>Hexamita</taxon>
    </lineage>
</organism>
<comment type="caution">
    <text evidence="2">The sequence shown here is derived from an EMBL/GenBank/DDBJ whole genome shotgun (WGS) entry which is preliminary data.</text>
</comment>
<keyword evidence="3" id="KW-1185">Reference proteome</keyword>
<proteinExistence type="predicted"/>
<reference evidence="2 3" key="1">
    <citation type="submission" date="2024-07" db="EMBL/GenBank/DDBJ databases">
        <authorList>
            <person name="Akdeniz Z."/>
        </authorList>
    </citation>
    <scope>NUCLEOTIDE SEQUENCE [LARGE SCALE GENOMIC DNA]</scope>
</reference>
<name>A0ABP1H0M5_9EUKA</name>
<feature type="signal peptide" evidence="1">
    <location>
        <begin position="1"/>
        <end position="16"/>
    </location>
</feature>
<dbReference type="EMBL" id="CAXDID020000013">
    <property type="protein sequence ID" value="CAL5981275.1"/>
    <property type="molecule type" value="Genomic_DNA"/>
</dbReference>
<protein>
    <recommendedName>
        <fullName evidence="4">EGF-like domain-containing protein</fullName>
    </recommendedName>
</protein>
<evidence type="ECO:0000256" key="1">
    <source>
        <dbReference type="SAM" id="SignalP"/>
    </source>
</evidence>
<keyword evidence="1" id="KW-0732">Signal</keyword>
<accession>A0ABP1H0M5</accession>
<dbReference type="Proteomes" id="UP001642409">
    <property type="component" value="Unassembled WGS sequence"/>
</dbReference>
<evidence type="ECO:0000313" key="2">
    <source>
        <dbReference type="EMBL" id="CAL5981275.1"/>
    </source>
</evidence>
<sequence length="919" mass="97824">MLSFLVHPLLTQLLHQQTSYCTNQLFRTTPIGFCLKQNFITNKQSSQVITNLRNDSYTFFFSIYTEKTQGVNFNLQFDLQQKPSFALIGEIEVINISDSAMNVSVQNELAYGALICIQCSGEITKSSLAFVGSAQYISGIFLLINKQLLTTNSLVQFRLKGQYLGGLICITKQTSELIIKLISSNIIGYDIQSYQSGNLISNMTLNEILPIYFSSVYICTNIKNDIGKGNVIYSELPVKYCNICNAQYYVYGLCLDSLEFSTLVDSKLICNKNFTFNGQFCVCSDGFELNGTVCVNLVELNSWFKNQIQLMKGEINQLKQLNLDLQTQQDDLSSSQYTKVDVDLFLLPLLCPTGAAVVSGVCQCPSFASLNSDVCVCPTNSRLVNGQCVCPPGSTINTVGCSCNTPSYVVVNNQCQCPVGATLANGQCICPTGAIIIDGICTCAHGAVVIGGTCICSITGAVVINNVCTCLPGSTIKNGACTCFSGGVLSGDGLSCSCPTGTSMQNGACACDTTKAIFNGVLCACPTYANNVSNVCICPADKPSTISGVCCQIDSTISNGLCSCPSSAPTIVTNKCCPTNSKLISGVCTCPSGSFLVNGVCICPSNASQILVQSSIDICCPTNSIIMNNVCSCPQDKSALINGLCCPINSIVQSGSCLCPTSSPTIIFGICCPTGSSVLNGICLCPSSSPTVTGGICCPDDSFLVETTCTCPSGSKLNTDLNKCICKLKGQYIDNGVCKCPSGATFNSVIQQCVCASGSAVGSVCCINLLKNSNGEDICCPSLSHLFNDQCVCDDLSEVYFAAPFGCMDPTSCTGQVNQFSNGTKVCCPIGSVWGSNKCTCTATFMSTNNLYPKDNTMNIYSFFGHVAVSPWDMRCCASVMDQSTWNNIYYLCQNNVPLVSNNNPGWVCAGQCKPEVFW</sequence>
<evidence type="ECO:0000313" key="3">
    <source>
        <dbReference type="Proteomes" id="UP001642409"/>
    </source>
</evidence>
<feature type="chain" id="PRO_5045319039" description="EGF-like domain-containing protein" evidence="1">
    <location>
        <begin position="17"/>
        <end position="919"/>
    </location>
</feature>
<gene>
    <name evidence="2" type="ORF">HINF_LOCUS6574</name>
</gene>